<evidence type="ECO:0000256" key="1">
    <source>
        <dbReference type="ARBA" id="ARBA00004141"/>
    </source>
</evidence>
<keyword evidence="8 9" id="KW-0472">Membrane</keyword>
<feature type="transmembrane region" description="Helical" evidence="9">
    <location>
        <begin position="200"/>
        <end position="220"/>
    </location>
</feature>
<feature type="transmembrane region" description="Helical" evidence="9">
    <location>
        <begin position="494"/>
        <end position="514"/>
    </location>
</feature>
<feature type="transmembrane region" description="Helical" evidence="9">
    <location>
        <begin position="342"/>
        <end position="362"/>
    </location>
</feature>
<evidence type="ECO:0000256" key="6">
    <source>
        <dbReference type="ARBA" id="ARBA00022927"/>
    </source>
</evidence>
<sequence>MDSLNTAVSTGIDGGSKGARKKTMLELKHFREQHMWDLWLDLEKYENIENVNDSGIVEEEAVLDGSLTGANSPYAEVRAAVPPTDDQGLPTDTLRAWVIGIFLCTVISSANVLMSLLAVPVNVKADLALLVAYPIGCLAAKVIPDKSLRLLGHTLRLNPGPFNIKEHTLIMAMTAAGASTSYAINVLSAQEFYYHKRFGWWFEVFLIVSSQAMGLGMAGITRRFLVWPSSMIWPSTLITSAVVHSLHNHQGADPAATNGWKIGRYRFFLIVAGATFAWEWMPQVIAPFLQYFSFITWIAPNNVLLNQLFGISSGLGLLPISFDWNNVSSYFHSPLQFPTFTLFNMGIGVLICTIGAACLGFAGPDYYRYLPIHANKNWDRYAKPYNTSRVLNADSTLNVTAYKNYSPLLLSPNLALTYSLEFAVLTATVTHVVLFYGVDVWRRTCNSKYDEPDIHFKLMRRYREAPKRGFIAILAVSFALGMIAVLHWDTQLPWWAYLLCIFMGMVFFVPVGMLQAISGTQVGLNVITELTIGYLLPGRPIALMLFKCWGHSMTLNGLQYVADMKVGHYLKVPPRSMFKAQAFAVLWLPIVQVATWNFLIKNVKRICEEDQKQGLVCPNARMYYTASVIWGAIGPKRVFGAGGLYSWANYFWLVGFLLPLGQYLIARRWTRSSIRYVVWPTAFDVAAYMPPVALYHLWQFVIVGLVFNWWIRRRYPGWWSEYNYVLSGALDTGLASCIIIATLALGLSGAKFPEWWGNTVRFGTADYKSTARSKLFIDNVTAPIGPAEW</sequence>
<dbReference type="InterPro" id="IPR004813">
    <property type="entry name" value="OPT"/>
</dbReference>
<keyword evidence="6" id="KW-0653">Protein transport</keyword>
<keyword evidence="5" id="KW-0571">Peptide transport</keyword>
<feature type="transmembrane region" description="Helical" evidence="9">
    <location>
        <begin position="526"/>
        <end position="546"/>
    </location>
</feature>
<dbReference type="InterPro" id="IPR004648">
    <property type="entry name" value="Oligpept_transpt"/>
</dbReference>
<evidence type="ECO:0000313" key="10">
    <source>
        <dbReference type="EMBL" id="KZZ99702.1"/>
    </source>
</evidence>
<comment type="similarity">
    <text evidence="2">Belongs to the oligopeptide OPT transporter family.</text>
</comment>
<feature type="transmembrane region" description="Helical" evidence="9">
    <location>
        <begin position="169"/>
        <end position="188"/>
    </location>
</feature>
<dbReference type="AlphaFoldDB" id="A0A162IX79"/>
<accession>A0A162IX79</accession>
<feature type="transmembrane region" description="Helical" evidence="9">
    <location>
        <begin position="226"/>
        <end position="246"/>
    </location>
</feature>
<dbReference type="GO" id="GO:0015031">
    <property type="term" value="P:protein transport"/>
    <property type="evidence" value="ECO:0007669"/>
    <property type="project" value="UniProtKB-KW"/>
</dbReference>
<dbReference type="Proteomes" id="UP000078544">
    <property type="component" value="Unassembled WGS sequence"/>
</dbReference>
<dbReference type="GO" id="GO:0016020">
    <property type="term" value="C:membrane"/>
    <property type="evidence" value="ECO:0007669"/>
    <property type="project" value="UniProtKB-SubCell"/>
</dbReference>
<keyword evidence="11" id="KW-1185">Reference proteome</keyword>
<name>A0A162IX79_9HYPO</name>
<evidence type="ECO:0000313" key="11">
    <source>
        <dbReference type="Proteomes" id="UP000078544"/>
    </source>
</evidence>
<evidence type="ECO:0000256" key="5">
    <source>
        <dbReference type="ARBA" id="ARBA00022856"/>
    </source>
</evidence>
<evidence type="ECO:0000256" key="8">
    <source>
        <dbReference type="ARBA" id="ARBA00023136"/>
    </source>
</evidence>
<keyword evidence="7 9" id="KW-1133">Transmembrane helix</keyword>
<feature type="transmembrane region" description="Helical" evidence="9">
    <location>
        <begin position="580"/>
        <end position="599"/>
    </location>
</feature>
<feature type="transmembrane region" description="Helical" evidence="9">
    <location>
        <begin position="644"/>
        <end position="665"/>
    </location>
</feature>
<feature type="transmembrane region" description="Helical" evidence="9">
    <location>
        <begin position="304"/>
        <end position="322"/>
    </location>
</feature>
<gene>
    <name evidence="10" type="ORF">AAL_02274</name>
</gene>
<dbReference type="NCBIfam" id="TIGR00727">
    <property type="entry name" value="ISP4_OPT"/>
    <property type="match status" value="1"/>
</dbReference>
<feature type="transmembrane region" description="Helical" evidence="9">
    <location>
        <begin position="685"/>
        <end position="711"/>
    </location>
</feature>
<comment type="subcellular location">
    <subcellularLocation>
        <location evidence="1">Membrane</location>
        <topology evidence="1">Multi-pass membrane protein</topology>
    </subcellularLocation>
</comment>
<evidence type="ECO:0000256" key="4">
    <source>
        <dbReference type="ARBA" id="ARBA00022692"/>
    </source>
</evidence>
<feature type="transmembrane region" description="Helical" evidence="9">
    <location>
        <begin position="96"/>
        <end position="119"/>
    </location>
</feature>
<feature type="transmembrane region" description="Helical" evidence="9">
    <location>
        <begin position="267"/>
        <end position="292"/>
    </location>
</feature>
<evidence type="ECO:0000256" key="7">
    <source>
        <dbReference type="ARBA" id="ARBA00022989"/>
    </source>
</evidence>
<dbReference type="PANTHER" id="PTHR22601">
    <property type="entry name" value="ISP4 LIKE PROTEIN"/>
    <property type="match status" value="1"/>
</dbReference>
<dbReference type="NCBIfam" id="TIGR00728">
    <property type="entry name" value="OPT_sfam"/>
    <property type="match status" value="1"/>
</dbReference>
<proteinExistence type="inferred from homology"/>
<dbReference type="GO" id="GO:0035673">
    <property type="term" value="F:oligopeptide transmembrane transporter activity"/>
    <property type="evidence" value="ECO:0007669"/>
    <property type="project" value="InterPro"/>
</dbReference>
<feature type="transmembrane region" description="Helical" evidence="9">
    <location>
        <begin position="415"/>
        <end position="438"/>
    </location>
</feature>
<protein>
    <submittedName>
        <fullName evidence="10">Oligopeptide transporter OPT-like protein</fullName>
    </submittedName>
</protein>
<feature type="transmembrane region" description="Helical" evidence="9">
    <location>
        <begin position="723"/>
        <end position="747"/>
    </location>
</feature>
<evidence type="ECO:0000256" key="3">
    <source>
        <dbReference type="ARBA" id="ARBA00022448"/>
    </source>
</evidence>
<organism evidence="10 11">
    <name type="scientific">Moelleriella libera RCEF 2490</name>
    <dbReference type="NCBI Taxonomy" id="1081109"/>
    <lineage>
        <taxon>Eukaryota</taxon>
        <taxon>Fungi</taxon>
        <taxon>Dikarya</taxon>
        <taxon>Ascomycota</taxon>
        <taxon>Pezizomycotina</taxon>
        <taxon>Sordariomycetes</taxon>
        <taxon>Hypocreomycetidae</taxon>
        <taxon>Hypocreales</taxon>
        <taxon>Clavicipitaceae</taxon>
        <taxon>Moelleriella</taxon>
    </lineage>
</organism>
<reference evidence="10 11" key="1">
    <citation type="journal article" date="2016" name="Genome Biol. Evol.">
        <title>Divergent and convergent evolution of fungal pathogenicity.</title>
        <authorList>
            <person name="Shang Y."/>
            <person name="Xiao G."/>
            <person name="Zheng P."/>
            <person name="Cen K."/>
            <person name="Zhan S."/>
            <person name="Wang C."/>
        </authorList>
    </citation>
    <scope>NUCLEOTIDE SEQUENCE [LARGE SCALE GENOMIC DNA]</scope>
    <source>
        <strain evidence="10 11">RCEF 2490</strain>
    </source>
</reference>
<keyword evidence="4 9" id="KW-0812">Transmembrane</keyword>
<dbReference type="Pfam" id="PF03169">
    <property type="entry name" value="OPT"/>
    <property type="match status" value="1"/>
</dbReference>
<dbReference type="EMBL" id="AZGY01000003">
    <property type="protein sequence ID" value="KZZ99702.1"/>
    <property type="molecule type" value="Genomic_DNA"/>
</dbReference>
<feature type="transmembrane region" description="Helical" evidence="9">
    <location>
        <begin position="469"/>
        <end position="488"/>
    </location>
</feature>
<keyword evidence="3" id="KW-0813">Transport</keyword>
<dbReference type="OrthoDB" id="9986677at2759"/>
<evidence type="ECO:0000256" key="2">
    <source>
        <dbReference type="ARBA" id="ARBA00008807"/>
    </source>
</evidence>
<evidence type="ECO:0000256" key="9">
    <source>
        <dbReference type="SAM" id="Phobius"/>
    </source>
</evidence>
<comment type="caution">
    <text evidence="10">The sequence shown here is derived from an EMBL/GenBank/DDBJ whole genome shotgun (WGS) entry which is preliminary data.</text>
</comment>